<dbReference type="InterPro" id="IPR041577">
    <property type="entry name" value="RT_RNaseH_2"/>
</dbReference>
<dbReference type="InterPro" id="IPR021109">
    <property type="entry name" value="Peptidase_aspartic_dom_sf"/>
</dbReference>
<evidence type="ECO:0000256" key="1">
    <source>
        <dbReference type="ARBA" id="ARBA00022679"/>
    </source>
</evidence>
<evidence type="ECO:0000313" key="8">
    <source>
        <dbReference type="Proteomes" id="UP000192927"/>
    </source>
</evidence>
<dbReference type="Proteomes" id="UP000192927">
    <property type="component" value="Unassembled WGS sequence"/>
</dbReference>
<keyword evidence="2" id="KW-0548">Nucleotidyltransferase</keyword>
<dbReference type="Pfam" id="PF17919">
    <property type="entry name" value="RT_RNaseH_2"/>
    <property type="match status" value="1"/>
</dbReference>
<keyword evidence="1" id="KW-0808">Transferase</keyword>
<dbReference type="InterPro" id="IPR043128">
    <property type="entry name" value="Rev_trsase/Diguanyl_cyclase"/>
</dbReference>
<organism evidence="7 8">
    <name type="scientific">Lasallia pustulata</name>
    <dbReference type="NCBI Taxonomy" id="136370"/>
    <lineage>
        <taxon>Eukaryota</taxon>
        <taxon>Fungi</taxon>
        <taxon>Dikarya</taxon>
        <taxon>Ascomycota</taxon>
        <taxon>Pezizomycotina</taxon>
        <taxon>Lecanoromycetes</taxon>
        <taxon>OSLEUM clade</taxon>
        <taxon>Umbilicariomycetidae</taxon>
        <taxon>Umbilicariales</taxon>
        <taxon>Umbilicariaceae</taxon>
        <taxon>Lasallia</taxon>
    </lineage>
</organism>
<dbReference type="InterPro" id="IPR000477">
    <property type="entry name" value="RT_dom"/>
</dbReference>
<dbReference type="Gene3D" id="3.30.70.270">
    <property type="match status" value="1"/>
</dbReference>
<evidence type="ECO:0000259" key="6">
    <source>
        <dbReference type="PROSITE" id="PS50878"/>
    </source>
</evidence>
<evidence type="ECO:0000256" key="5">
    <source>
        <dbReference type="ARBA" id="ARBA00023268"/>
    </source>
</evidence>
<evidence type="ECO:0000256" key="2">
    <source>
        <dbReference type="ARBA" id="ARBA00022695"/>
    </source>
</evidence>
<dbReference type="CDD" id="cd01647">
    <property type="entry name" value="RT_LTR"/>
    <property type="match status" value="1"/>
</dbReference>
<dbReference type="AlphaFoldDB" id="A0A1W5CS83"/>
<dbReference type="SUPFAM" id="SSF56672">
    <property type="entry name" value="DNA/RNA polymerases"/>
    <property type="match status" value="1"/>
</dbReference>
<dbReference type="Gene3D" id="3.10.20.370">
    <property type="match status" value="1"/>
</dbReference>
<dbReference type="CDD" id="cd09274">
    <property type="entry name" value="RNase_HI_RT_Ty3"/>
    <property type="match status" value="1"/>
</dbReference>
<keyword evidence="8" id="KW-1185">Reference proteome</keyword>
<sequence length="581" mass="66957">MPSTQHSQLMIPVTIKTLETWAMVDSDATGNFLSERFVCDNQIRITRKAHPYRVGNVDGSPNAGNGGWVLHKARMWMKYQTYEGLVTWDIATIGHIGILGMSWLKQANPTINWDKRMVQMDTKPVGQQHKISALAELTIPAEYAEFEAMFTEPAVEDTLPKYQPWDHKIPLMPGKNPEKQPIYAITPANLEVLRKYIDENKSKGWIRESQSPVGYPILFVPKPDDRLQGAKWFTKFNIPAAYHQIRIKAGEEWKTAFRTRLGHYEYQVMPFRLTNAPATFQSYINNVLREYLDVFVTVYIDNILIYSENKEEHRVHVRKVLTALNKEGIQLKQEKSEFHKQEIGFLGYIVRPGEKYSQKATPLTNLTKKEQPFQWNEEHQQAFEAIKEAFTNGKVLHIFDPKLATEVETDASDGAIGACLGQQKDKKLLPVAFYSQKLTPLEQNYEIHDKELLAIIDALKQWRVYLEGSKDEVKVYSDHKNLESFTTTKVLNWRQVRWSEELAAYYFCVYYQKDSLNGWADALSQRTDYVTNLPKTAGQILEVDVNGNLAYHRRQIAATFKISDSEGEQLIREALTKDKAV</sequence>
<evidence type="ECO:0000313" key="7">
    <source>
        <dbReference type="EMBL" id="SLM33605.1"/>
    </source>
</evidence>
<keyword evidence="5" id="KW-0511">Multifunctional enzyme</keyword>
<dbReference type="InterPro" id="IPR050951">
    <property type="entry name" value="Retrovirus_Pol_polyprotein"/>
</dbReference>
<dbReference type="Gene3D" id="3.10.10.10">
    <property type="entry name" value="HIV Type 1 Reverse Transcriptase, subunit A, domain 1"/>
    <property type="match status" value="2"/>
</dbReference>
<reference evidence="8" key="1">
    <citation type="submission" date="2017-03" db="EMBL/GenBank/DDBJ databases">
        <authorList>
            <person name="Sharma R."/>
            <person name="Thines M."/>
        </authorList>
    </citation>
    <scope>NUCLEOTIDE SEQUENCE [LARGE SCALE GENOMIC DNA]</scope>
</reference>
<dbReference type="InterPro" id="IPR043502">
    <property type="entry name" value="DNA/RNA_pol_sf"/>
</dbReference>
<dbReference type="GO" id="GO:0004519">
    <property type="term" value="F:endonuclease activity"/>
    <property type="evidence" value="ECO:0007669"/>
    <property type="project" value="UniProtKB-KW"/>
</dbReference>
<dbReference type="Gene3D" id="2.40.70.10">
    <property type="entry name" value="Acid Proteases"/>
    <property type="match status" value="1"/>
</dbReference>
<dbReference type="PANTHER" id="PTHR37984:SF5">
    <property type="entry name" value="PROTEIN NYNRIN-LIKE"/>
    <property type="match status" value="1"/>
</dbReference>
<keyword evidence="4" id="KW-0255">Endonuclease</keyword>
<protein>
    <submittedName>
        <fullName evidence="7">Ribonuclease H-like domain</fullName>
    </submittedName>
</protein>
<evidence type="ECO:0000256" key="4">
    <source>
        <dbReference type="ARBA" id="ARBA00022759"/>
    </source>
</evidence>
<evidence type="ECO:0000256" key="3">
    <source>
        <dbReference type="ARBA" id="ARBA00022722"/>
    </source>
</evidence>
<dbReference type="EMBL" id="FWEW01000067">
    <property type="protein sequence ID" value="SLM33605.1"/>
    <property type="molecule type" value="Genomic_DNA"/>
</dbReference>
<dbReference type="PANTHER" id="PTHR37984">
    <property type="entry name" value="PROTEIN CBG26694"/>
    <property type="match status" value="1"/>
</dbReference>
<proteinExistence type="predicted"/>
<accession>A0A1W5CS83</accession>
<dbReference type="Pfam" id="PF00078">
    <property type="entry name" value="RVT_1"/>
    <property type="match status" value="1"/>
</dbReference>
<keyword evidence="3" id="KW-0540">Nuclease</keyword>
<dbReference type="FunFam" id="3.10.20.370:FF:000001">
    <property type="entry name" value="Retrovirus-related Pol polyprotein from transposon 17.6-like protein"/>
    <property type="match status" value="1"/>
</dbReference>
<dbReference type="PROSITE" id="PS50878">
    <property type="entry name" value="RT_POL"/>
    <property type="match status" value="1"/>
</dbReference>
<dbReference type="GO" id="GO:0016779">
    <property type="term" value="F:nucleotidyltransferase activity"/>
    <property type="evidence" value="ECO:0007669"/>
    <property type="project" value="UniProtKB-KW"/>
</dbReference>
<dbReference type="CDD" id="cd00303">
    <property type="entry name" value="retropepsin_like"/>
    <property type="match status" value="1"/>
</dbReference>
<feature type="domain" description="Reverse transcriptase" evidence="6">
    <location>
        <begin position="153"/>
        <end position="350"/>
    </location>
</feature>
<name>A0A1W5CS83_9LECA</name>
<keyword evidence="4" id="KW-0378">Hydrolase</keyword>